<dbReference type="Proteomes" id="UP000605970">
    <property type="component" value="Unassembled WGS sequence"/>
</dbReference>
<reference evidence="2" key="1">
    <citation type="journal article" date="2020" name="Ecol. Evol.">
        <title>Genome structure and content of the rice root-knot nematode (Meloidogyne graminicola).</title>
        <authorList>
            <person name="Phan N.T."/>
            <person name="Danchin E.G.J."/>
            <person name="Klopp C."/>
            <person name="Perfus-Barbeoch L."/>
            <person name="Kozlowski D.K."/>
            <person name="Koutsovoulos G.D."/>
            <person name="Lopez-Roques C."/>
            <person name="Bouchez O."/>
            <person name="Zahm M."/>
            <person name="Besnard G."/>
            <person name="Bellafiore S."/>
        </authorList>
    </citation>
    <scope>NUCLEOTIDE SEQUENCE</scope>
    <source>
        <strain evidence="2">VN-18</strain>
    </source>
</reference>
<gene>
    <name evidence="2" type="ORF">Mgra_00008152</name>
</gene>
<keyword evidence="3" id="KW-1185">Reference proteome</keyword>
<keyword evidence="1" id="KW-1133">Transmembrane helix</keyword>
<organism evidence="2 3">
    <name type="scientific">Meloidogyne graminicola</name>
    <dbReference type="NCBI Taxonomy" id="189291"/>
    <lineage>
        <taxon>Eukaryota</taxon>
        <taxon>Metazoa</taxon>
        <taxon>Ecdysozoa</taxon>
        <taxon>Nematoda</taxon>
        <taxon>Chromadorea</taxon>
        <taxon>Rhabditida</taxon>
        <taxon>Tylenchina</taxon>
        <taxon>Tylenchomorpha</taxon>
        <taxon>Tylenchoidea</taxon>
        <taxon>Meloidogynidae</taxon>
        <taxon>Meloidogyninae</taxon>
        <taxon>Meloidogyne</taxon>
    </lineage>
</organism>
<dbReference type="EMBL" id="JABEBT010000102">
    <property type="protein sequence ID" value="KAF7632456.1"/>
    <property type="molecule type" value="Genomic_DNA"/>
</dbReference>
<protein>
    <submittedName>
        <fullName evidence="2">Uncharacterized protein</fullName>
    </submittedName>
</protein>
<evidence type="ECO:0000313" key="2">
    <source>
        <dbReference type="EMBL" id="KAF7632456.1"/>
    </source>
</evidence>
<dbReference type="AlphaFoldDB" id="A0A8S9ZGL4"/>
<name>A0A8S9ZGL4_9BILA</name>
<accession>A0A8S9ZGL4</accession>
<evidence type="ECO:0000313" key="3">
    <source>
        <dbReference type="Proteomes" id="UP000605970"/>
    </source>
</evidence>
<feature type="transmembrane region" description="Helical" evidence="1">
    <location>
        <begin position="6"/>
        <end position="27"/>
    </location>
</feature>
<comment type="caution">
    <text evidence="2">The sequence shown here is derived from an EMBL/GenBank/DDBJ whole genome shotgun (WGS) entry which is preliminary data.</text>
</comment>
<keyword evidence="1" id="KW-0472">Membrane</keyword>
<evidence type="ECO:0000256" key="1">
    <source>
        <dbReference type="SAM" id="Phobius"/>
    </source>
</evidence>
<sequence length="63" mass="7345">MNFLLIFLLLHYYIKLLPFLSVSLILITPSPFKSFEINSSSIRLSRLNKHLFPFSTESINSKN</sequence>
<proteinExistence type="predicted"/>
<keyword evidence="1" id="KW-0812">Transmembrane</keyword>
<feature type="non-terminal residue" evidence="2">
    <location>
        <position position="1"/>
    </location>
</feature>